<dbReference type="PANTHER" id="PTHR13812:SF19">
    <property type="entry name" value="KETIMINE REDUCTASE MU-CRYSTALLIN"/>
    <property type="match status" value="1"/>
</dbReference>
<organism evidence="2 3">
    <name type="scientific">Vandammella animalimorsus</name>
    <dbReference type="NCBI Taxonomy" id="2029117"/>
    <lineage>
        <taxon>Bacteria</taxon>
        <taxon>Pseudomonadati</taxon>
        <taxon>Pseudomonadota</taxon>
        <taxon>Betaproteobacteria</taxon>
        <taxon>Burkholderiales</taxon>
        <taxon>Comamonadaceae</taxon>
        <taxon>Vandammella</taxon>
    </lineage>
</organism>
<protein>
    <submittedName>
        <fullName evidence="2">Ornithine cyclodeaminase</fullName>
        <ecNumber evidence="2">4.3.1.12</ecNumber>
    </submittedName>
</protein>
<dbReference type="FunFam" id="3.40.50.720:FF:000311">
    <property type="entry name" value="Ornithine cyclodeaminase"/>
    <property type="match status" value="1"/>
</dbReference>
<dbReference type="GO" id="GO:0005737">
    <property type="term" value="C:cytoplasm"/>
    <property type="evidence" value="ECO:0007669"/>
    <property type="project" value="TreeGrafter"/>
</dbReference>
<name>A0A2A2ACN3_9BURK</name>
<dbReference type="Proteomes" id="UP000217999">
    <property type="component" value="Unassembled WGS sequence"/>
</dbReference>
<evidence type="ECO:0000256" key="1">
    <source>
        <dbReference type="ARBA" id="ARBA00008903"/>
    </source>
</evidence>
<dbReference type="RefSeq" id="WP_095549569.1">
    <property type="nucleotide sequence ID" value="NZ_NSJF01000002.1"/>
</dbReference>
<dbReference type="InterPro" id="IPR003462">
    <property type="entry name" value="ODC_Mu_crystall"/>
</dbReference>
<dbReference type="GO" id="GO:0019752">
    <property type="term" value="P:carboxylic acid metabolic process"/>
    <property type="evidence" value="ECO:0007669"/>
    <property type="project" value="UniProtKB-ARBA"/>
</dbReference>
<dbReference type="GO" id="GO:0008473">
    <property type="term" value="F:ornithine cyclodeaminase activity"/>
    <property type="evidence" value="ECO:0007669"/>
    <property type="project" value="UniProtKB-EC"/>
</dbReference>
<evidence type="ECO:0000313" key="2">
    <source>
        <dbReference type="EMBL" id="PAT35494.1"/>
    </source>
</evidence>
<dbReference type="GO" id="GO:0016491">
    <property type="term" value="F:oxidoreductase activity"/>
    <property type="evidence" value="ECO:0007669"/>
    <property type="project" value="UniProtKB-ARBA"/>
</dbReference>
<comment type="caution">
    <text evidence="2">The sequence shown here is derived from an EMBL/GenBank/DDBJ whole genome shotgun (WGS) entry which is preliminary data.</text>
</comment>
<dbReference type="Gene3D" id="3.40.50.720">
    <property type="entry name" value="NAD(P)-binding Rossmann-like Domain"/>
    <property type="match status" value="1"/>
</dbReference>
<dbReference type="Pfam" id="PF02423">
    <property type="entry name" value="OCD_Mu_crystall"/>
    <property type="match status" value="1"/>
</dbReference>
<evidence type="ECO:0000313" key="3">
    <source>
        <dbReference type="Proteomes" id="UP000217999"/>
    </source>
</evidence>
<dbReference type="AlphaFoldDB" id="A0A2A2ACN3"/>
<dbReference type="EMBL" id="NSJF01000002">
    <property type="protein sequence ID" value="PAT35494.1"/>
    <property type="molecule type" value="Genomic_DNA"/>
</dbReference>
<reference evidence="2 3" key="1">
    <citation type="submission" date="2017-08" db="EMBL/GenBank/DDBJ databases">
        <title>WGS of Clinical strains of the CDC Group NO-1 linked to zoonotic infections in humans.</title>
        <authorList>
            <person name="Bernier A.-M."/>
            <person name="Bernard K."/>
        </authorList>
    </citation>
    <scope>NUCLEOTIDE SEQUENCE [LARGE SCALE GENOMIC DNA]</scope>
    <source>
        <strain evidence="2 3">NML03-0146</strain>
    </source>
</reference>
<dbReference type="SUPFAM" id="SSF51735">
    <property type="entry name" value="NAD(P)-binding Rossmann-fold domains"/>
    <property type="match status" value="1"/>
</dbReference>
<dbReference type="PANTHER" id="PTHR13812">
    <property type="entry name" value="KETIMINE REDUCTASE MU-CRYSTALLIN"/>
    <property type="match status" value="1"/>
</dbReference>
<proteinExistence type="inferred from homology"/>
<dbReference type="InterPro" id="IPR023401">
    <property type="entry name" value="ODC_N"/>
</dbReference>
<dbReference type="Gene3D" id="3.30.1780.10">
    <property type="entry name" value="ornithine cyclodeaminase, domain 1"/>
    <property type="match status" value="1"/>
</dbReference>
<keyword evidence="2" id="KW-0456">Lyase</keyword>
<dbReference type="PIRSF" id="PIRSF001439">
    <property type="entry name" value="CryM"/>
    <property type="match status" value="1"/>
</dbReference>
<sequence>MHIFTAEATAAALPFERLVPALRAAFCGPITVPQRHIHPIGQPAQGTTLIMPAWDLQAGFMGIKIVNVFAGNAQRGLPGLHANYLLYDAHTGVPLALMDGDVITARRTAAAAALGAAFLAREDAAHLLVLGAGRVASMLPAAFAAVRPIARVSVWNHRPEGAQRLAAQWREQGWDAQAVTELAQAVPAADIISCATLSQQALVEPQWLAPGAHLDLIGSFTPAMQEAAPGCLAQARVFVDTDEALQKAGDLLRAIEAGAWQREALQGDLFQLCRGSRTGRANASERTVFKAVGNALEDLAAAQLVWAARPASASA</sequence>
<accession>A0A2A2ACN3</accession>
<dbReference type="EC" id="4.3.1.12" evidence="2"/>
<comment type="similarity">
    <text evidence="1">Belongs to the ornithine cyclodeaminase/mu-crystallin family.</text>
</comment>
<dbReference type="NCBIfam" id="NF004793">
    <property type="entry name" value="PRK06141.1"/>
    <property type="match status" value="1"/>
</dbReference>
<dbReference type="InterPro" id="IPR036291">
    <property type="entry name" value="NAD(P)-bd_dom_sf"/>
</dbReference>
<gene>
    <name evidence="2" type="ORF">CK620_03715</name>
</gene>